<gene>
    <name evidence="7" type="ORF">BI198_07955</name>
</gene>
<dbReference type="GO" id="GO:0140359">
    <property type="term" value="F:ABC-type transporter activity"/>
    <property type="evidence" value="ECO:0007669"/>
    <property type="project" value="InterPro"/>
</dbReference>
<feature type="transmembrane region" description="Helical" evidence="5">
    <location>
        <begin position="20"/>
        <end position="41"/>
    </location>
</feature>
<dbReference type="GO" id="GO:0016020">
    <property type="term" value="C:membrane"/>
    <property type="evidence" value="ECO:0007669"/>
    <property type="project" value="UniProtKB-SubCell"/>
</dbReference>
<feature type="transmembrane region" description="Helical" evidence="5">
    <location>
        <begin position="367"/>
        <end position="392"/>
    </location>
</feature>
<evidence type="ECO:0000256" key="2">
    <source>
        <dbReference type="ARBA" id="ARBA00022692"/>
    </source>
</evidence>
<protein>
    <submittedName>
        <fullName evidence="7">Sodium ABC transporter permease</fullName>
    </submittedName>
</protein>
<feature type="transmembrane region" description="Helical" evidence="5">
    <location>
        <begin position="247"/>
        <end position="273"/>
    </location>
</feature>
<feature type="transmembrane region" description="Helical" evidence="5">
    <location>
        <begin position="188"/>
        <end position="209"/>
    </location>
</feature>
<dbReference type="EMBL" id="MKEK01000001">
    <property type="protein sequence ID" value="OEY69501.1"/>
    <property type="molecule type" value="Genomic_DNA"/>
</dbReference>
<dbReference type="AlphaFoldDB" id="A0A1E7Q5W3"/>
<keyword evidence="2 5" id="KW-0812">Transmembrane</keyword>
<evidence type="ECO:0000313" key="7">
    <source>
        <dbReference type="EMBL" id="OEY69501.1"/>
    </source>
</evidence>
<evidence type="ECO:0000256" key="3">
    <source>
        <dbReference type="ARBA" id="ARBA00022989"/>
    </source>
</evidence>
<evidence type="ECO:0000256" key="4">
    <source>
        <dbReference type="ARBA" id="ARBA00023136"/>
    </source>
</evidence>
<feature type="transmembrane region" description="Helical" evidence="5">
    <location>
        <begin position="316"/>
        <end position="334"/>
    </location>
</feature>
<dbReference type="Pfam" id="PF12698">
    <property type="entry name" value="ABC2_membrane_3"/>
    <property type="match status" value="1"/>
</dbReference>
<dbReference type="OrthoDB" id="5486437at2"/>
<keyword evidence="4 5" id="KW-0472">Membrane</keyword>
<accession>A0A1E7Q5W3</accession>
<keyword evidence="8" id="KW-1185">Reference proteome</keyword>
<feature type="domain" description="ABC-2 type transporter transmembrane" evidence="6">
    <location>
        <begin position="16"/>
        <end position="385"/>
    </location>
</feature>
<evidence type="ECO:0000256" key="1">
    <source>
        <dbReference type="ARBA" id="ARBA00004141"/>
    </source>
</evidence>
<reference evidence="8" key="1">
    <citation type="submission" date="2016-09" db="EMBL/GenBank/DDBJ databases">
        <authorList>
            <person name="Wan X."/>
            <person name="Hou S."/>
        </authorList>
    </citation>
    <scope>NUCLEOTIDE SEQUENCE [LARGE SCALE GENOMIC DNA]</scope>
    <source>
        <strain evidence="8">KH87</strain>
    </source>
</reference>
<dbReference type="RefSeq" id="WP_070049071.1">
    <property type="nucleotide sequence ID" value="NZ_CBCSDO010000005.1"/>
</dbReference>
<sequence length="400" mass="44240">MWQVYFKELTELMRDKKTLIFVILLPIFIFPIIFGVMGLVLSSTTNTAMQAEHRYVIVNEQQAPEFSDALFYHKNFKKIETELTTSDELAQAIRDDKFDVAIVIPADFANKRQLVEQSNWQIIYNQSSQFDFMYRYFDQTLADFNEQLQRQSLTKLNVDPAKLAAIIKPVAVTKQDTAAKRENIGEKFGAIIAYILIPLCLLGASYPAIDMGAGEKERGTLETLLICPISRVSIVLGKFLTVLTTGLVGALITVASFGIWGAVIGSFAGMAIVQEAMSAIAVTELILIFSLLLPISAVFAALLLAISIYARTFKEAQNYISPLTIMIFLPLVAAMMPGVELTAKTALVPIMNVALAIKELIKGTADYGLLALIFGSTVLLAAIAIGFCVHWFQQEKVLFR</sequence>
<evidence type="ECO:0000259" key="6">
    <source>
        <dbReference type="Pfam" id="PF12698"/>
    </source>
</evidence>
<dbReference type="Gene3D" id="3.40.1710.10">
    <property type="entry name" value="abc type-2 transporter like domain"/>
    <property type="match status" value="1"/>
</dbReference>
<dbReference type="PANTHER" id="PTHR43471:SF3">
    <property type="entry name" value="ABC TRANSPORTER PERMEASE PROTEIN NATB"/>
    <property type="match status" value="1"/>
</dbReference>
<evidence type="ECO:0000313" key="8">
    <source>
        <dbReference type="Proteomes" id="UP000242258"/>
    </source>
</evidence>
<proteinExistence type="predicted"/>
<evidence type="ECO:0000256" key="5">
    <source>
        <dbReference type="SAM" id="Phobius"/>
    </source>
</evidence>
<dbReference type="Proteomes" id="UP000242258">
    <property type="component" value="Unassembled WGS sequence"/>
</dbReference>
<dbReference type="InterPro" id="IPR013525">
    <property type="entry name" value="ABC2_TM"/>
</dbReference>
<dbReference type="PANTHER" id="PTHR43471">
    <property type="entry name" value="ABC TRANSPORTER PERMEASE"/>
    <property type="match status" value="1"/>
</dbReference>
<comment type="caution">
    <text evidence="7">The sequence shown here is derived from an EMBL/GenBank/DDBJ whole genome shotgun (WGS) entry which is preliminary data.</text>
</comment>
<organism evidence="7 8">
    <name type="scientific">Rheinheimera salexigens</name>
    <dbReference type="NCBI Taxonomy" id="1628148"/>
    <lineage>
        <taxon>Bacteria</taxon>
        <taxon>Pseudomonadati</taxon>
        <taxon>Pseudomonadota</taxon>
        <taxon>Gammaproteobacteria</taxon>
        <taxon>Chromatiales</taxon>
        <taxon>Chromatiaceae</taxon>
        <taxon>Rheinheimera</taxon>
    </lineage>
</organism>
<name>A0A1E7Q5W3_9GAMM</name>
<feature type="transmembrane region" description="Helical" evidence="5">
    <location>
        <begin position="285"/>
        <end position="310"/>
    </location>
</feature>
<keyword evidence="3 5" id="KW-1133">Transmembrane helix</keyword>
<comment type="subcellular location">
    <subcellularLocation>
        <location evidence="1">Membrane</location>
        <topology evidence="1">Multi-pass membrane protein</topology>
    </subcellularLocation>
</comment>
<dbReference type="STRING" id="1628148.BI198_07955"/>